<feature type="domain" description="ABC transporter" evidence="10">
    <location>
        <begin position="400"/>
        <end position="644"/>
    </location>
</feature>
<feature type="transmembrane region" description="Helical" evidence="9">
    <location>
        <begin position="918"/>
        <end position="940"/>
    </location>
</feature>
<dbReference type="InterPro" id="IPR001926">
    <property type="entry name" value="TrpB-like_PALP"/>
</dbReference>
<dbReference type="SUPFAM" id="SSF53686">
    <property type="entry name" value="Tryptophan synthase beta subunit-like PLP-dependent enzymes"/>
    <property type="match status" value="1"/>
</dbReference>
<reference evidence="12 13" key="1">
    <citation type="submission" date="2015-12" db="EMBL/GenBank/DDBJ databases">
        <title>The genome of Folsomia candida.</title>
        <authorList>
            <person name="Faddeeva A."/>
            <person name="Derks M.F."/>
            <person name="Anvar Y."/>
            <person name="Smit S."/>
            <person name="Van Straalen N."/>
            <person name="Roelofs D."/>
        </authorList>
    </citation>
    <scope>NUCLEOTIDE SEQUENCE [LARGE SCALE GENOMIC DNA]</scope>
    <source>
        <strain evidence="12 13">VU population</strain>
        <tissue evidence="12">Whole body</tissue>
    </source>
</reference>
<dbReference type="GO" id="GO:0016020">
    <property type="term" value="C:membrane"/>
    <property type="evidence" value="ECO:0007669"/>
    <property type="project" value="UniProtKB-SubCell"/>
</dbReference>
<gene>
    <name evidence="12" type="ORF">Fcan01_06372</name>
</gene>
<dbReference type="InterPro" id="IPR017871">
    <property type="entry name" value="ABC_transporter-like_CS"/>
</dbReference>
<dbReference type="InterPro" id="IPR011527">
    <property type="entry name" value="ABC1_TM_dom"/>
</dbReference>
<evidence type="ECO:0000256" key="5">
    <source>
        <dbReference type="ARBA" id="ARBA00022741"/>
    </source>
</evidence>
<dbReference type="GO" id="GO:0005524">
    <property type="term" value="F:ATP binding"/>
    <property type="evidence" value="ECO:0007669"/>
    <property type="project" value="UniProtKB-KW"/>
</dbReference>
<proteinExistence type="inferred from homology"/>
<feature type="domain" description="ABC transmembrane type-1" evidence="11">
    <location>
        <begin position="693"/>
        <end position="976"/>
    </location>
</feature>
<evidence type="ECO:0000313" key="12">
    <source>
        <dbReference type="EMBL" id="OXA60268.1"/>
    </source>
</evidence>
<dbReference type="InterPro" id="IPR036640">
    <property type="entry name" value="ABC1_TM_sf"/>
</dbReference>
<dbReference type="CDD" id="cd18580">
    <property type="entry name" value="ABC_6TM_ABCC_D2"/>
    <property type="match status" value="1"/>
</dbReference>
<protein>
    <submittedName>
        <fullName evidence="12">Multidrug resistance-associated protein 4</fullName>
    </submittedName>
</protein>
<accession>A0A226ESS5</accession>
<dbReference type="Gene3D" id="1.20.1560.10">
    <property type="entry name" value="ABC transporter type 1, transmembrane domain"/>
    <property type="match status" value="2"/>
</dbReference>
<comment type="similarity">
    <text evidence="2">Belongs to the ABC transporter superfamily. ABCC family. Conjugate transporter (TC 3.A.1.208) subfamily.</text>
</comment>
<dbReference type="Pfam" id="PF00664">
    <property type="entry name" value="ABC_membrane"/>
    <property type="match status" value="2"/>
</dbReference>
<keyword evidence="13" id="KW-1185">Reference proteome</keyword>
<evidence type="ECO:0000256" key="8">
    <source>
        <dbReference type="ARBA" id="ARBA00023136"/>
    </source>
</evidence>
<evidence type="ECO:0000256" key="4">
    <source>
        <dbReference type="ARBA" id="ARBA00022692"/>
    </source>
</evidence>
<feature type="transmembrane region" description="Helical" evidence="9">
    <location>
        <begin position="320"/>
        <end position="340"/>
    </location>
</feature>
<feature type="transmembrane region" description="Helical" evidence="9">
    <location>
        <begin position="231"/>
        <end position="253"/>
    </location>
</feature>
<sequence>MYSNINPLVYSYLKSNFLSKLFFLWVIPLLRRGSKFKLNWSDLEHVSKSDEAAFVGKLLKAEWDKELRNKSGKDASLACAIFRAFGAPYCALGLIVFTNECIINIGRAICMGYLIRYFQSAEKYDQNYGLGFAGGVVLLALMPTILHQTYSLQASEIMRIGMRARVAVSSLIYSKMLRLSVCSYMKINPGQIANILGNDLTRFDQLSFSFHYLWVGPLQAGLVTTLLWLEYLGWSCLIGLGLILVYIPLQLLFSKWFKHLRNQTARAADDRINLLTEILNGIRTIKMNSWDVVFSKRVDQARKKELRFVKLAGFLRAMNGTLFAVSSKLIIFLTALAQYLTGEKITAENIFVSFALYNTIRIIMTFCFPMAIINISEVVVSLRRVKEFLMEEEICENISLKTLPVLNSQVQLIASGVNITVGQAGLELRDVNFCVEGPSLVCITGPVGSGKSTLLNAILGELPLRSGDLECLSANSVSYAAQDPWIFGGCIKENILFKQDFRPDWYHQVVRACALEENMQALSHGDATLLEDQGLNLSGGQRARISLARTAYSNSDLILLDDPFASLDGRVAYKIFHECVLRLMRNKIVVLVTNTELHLQMANVILQIEDDGSVKTICNPAITEMSRIIEEEPLPPQEANEGRIMPRCMSSTEPEVGQILTSSKTEGKTGTFQYFGVVSLCRSIFQIIFPTTAGICLLVVVDLWIKLWVAGGSSDSDIIYSWLPPIVKTEEGIVIVYSVIVGLLIATFFLRSTLFFSMCVCISARLHFSMSKGVIGSPLSFFERTPSGQILSRFSSDTGTLDDILPQSLFDAVESLQSGIAVLIVVSIVAPITILPVLILLIFLVILRGFYLKSSKAVKQLEAGTRGDMLTRVKSAFRGIPLIRCTNGMVEKQIGDFHAIQDTHSSAWFIYVASGRWIAMYLDFVAVLFTAMVIFSFFIFSTKGDNSTTYGLVISSALTLTGMLQLAVRQSAEVENQLVSLERVKEFSEGSLPSEEMGTIEAENAQKWPQESTDIEFADYFLKYGESDETAALKNISLCVKSGEKVGIVGRTGSGKSSMIASLLRLVPSAAQQGAIFIGGVNICSIPFRVLRSNITIIPQSMDLFSGTLRYNLDPEEKFGDDELHRVLNLLNCPSLRNKVEQRLLKKNKIVLLDEATANLDVEADITIHKLIKEYMKDFTVISIAHKIHNILDCDKIVVLYGGQIVENDTPLKLMGNPDGILYRLAHPNADDDQYFQDNDLGNFPTPLHPWSFSFQGRTYNFLIKRDDLTDLAASGNKIRKLEFILPEVLRGQHDWIVSLGPTQSNCCRVVSAIAPRLGLRSAHVLVKNLECQPSQGNLFFHSLFGSKLFFISRDHYLQHGQQKLLEEAKETLMKEEGASNPYILPMGGSTVHGIFGYIDCFHELEGQLEELKGAPVDEIFFACGSGGIAAGLVIGKLLSNSSYLKDVKLTGYIAWDEKPAYFLNYVNEMLTLVGLRGECKAEDLIRFETAKNLGYGINSGEEIELIKCVARSSGIILDGSYTVKAVGSFIKEKRHEGKVCIFLHTGGMFSMMGSGHIFD</sequence>
<keyword evidence="6" id="KW-0067">ATP-binding</keyword>
<dbReference type="Proteomes" id="UP000198287">
    <property type="component" value="Unassembled WGS sequence"/>
</dbReference>
<dbReference type="InterPro" id="IPR036052">
    <property type="entry name" value="TrpB-like_PALP_sf"/>
</dbReference>
<name>A0A226ESS5_FOLCA</name>
<dbReference type="PROSITE" id="PS00211">
    <property type="entry name" value="ABC_TRANSPORTER_1"/>
    <property type="match status" value="1"/>
</dbReference>
<dbReference type="PROSITE" id="PS50893">
    <property type="entry name" value="ABC_TRANSPORTER_2"/>
    <property type="match status" value="2"/>
</dbReference>
<dbReference type="PANTHER" id="PTHR24223">
    <property type="entry name" value="ATP-BINDING CASSETTE SUB-FAMILY C"/>
    <property type="match status" value="1"/>
</dbReference>
<feature type="transmembrane region" description="Helical" evidence="9">
    <location>
        <begin position="947"/>
        <end position="968"/>
    </location>
</feature>
<dbReference type="PANTHER" id="PTHR24223:SF456">
    <property type="entry name" value="MULTIDRUG RESISTANCE-ASSOCIATED PROTEIN LETHAL(2)03659"/>
    <property type="match status" value="1"/>
</dbReference>
<dbReference type="InterPro" id="IPR050173">
    <property type="entry name" value="ABC_transporter_C-like"/>
</dbReference>
<evidence type="ECO:0000256" key="7">
    <source>
        <dbReference type="ARBA" id="ARBA00022989"/>
    </source>
</evidence>
<feature type="domain" description="ABC transmembrane type-1" evidence="11">
    <location>
        <begin position="102"/>
        <end position="360"/>
    </location>
</feature>
<feature type="transmembrane region" description="Helical" evidence="9">
    <location>
        <begin position="360"/>
        <end position="380"/>
    </location>
</feature>
<dbReference type="SUPFAM" id="SSF52540">
    <property type="entry name" value="P-loop containing nucleoside triphosphate hydrolases"/>
    <property type="match status" value="2"/>
</dbReference>
<dbReference type="InterPro" id="IPR044726">
    <property type="entry name" value="ABCC_6TM_D2"/>
</dbReference>
<evidence type="ECO:0000256" key="1">
    <source>
        <dbReference type="ARBA" id="ARBA00004141"/>
    </source>
</evidence>
<dbReference type="Gene3D" id="3.40.50.1100">
    <property type="match status" value="2"/>
</dbReference>
<feature type="transmembrane region" description="Helical" evidence="9">
    <location>
        <begin position="820"/>
        <end position="847"/>
    </location>
</feature>
<dbReference type="Pfam" id="PF00291">
    <property type="entry name" value="PALP"/>
    <property type="match status" value="1"/>
</dbReference>
<dbReference type="OrthoDB" id="6500128at2759"/>
<keyword evidence="5" id="KW-0547">Nucleotide-binding</keyword>
<evidence type="ECO:0000313" key="13">
    <source>
        <dbReference type="Proteomes" id="UP000198287"/>
    </source>
</evidence>
<dbReference type="InterPro" id="IPR003439">
    <property type="entry name" value="ABC_transporter-like_ATP-bd"/>
</dbReference>
<keyword evidence="8 9" id="KW-0472">Membrane</keyword>
<feature type="domain" description="ABC transporter" evidence="10">
    <location>
        <begin position="1015"/>
        <end position="1227"/>
    </location>
</feature>
<evidence type="ECO:0000259" key="11">
    <source>
        <dbReference type="PROSITE" id="PS50929"/>
    </source>
</evidence>
<organism evidence="12 13">
    <name type="scientific">Folsomia candida</name>
    <name type="common">Springtail</name>
    <dbReference type="NCBI Taxonomy" id="158441"/>
    <lineage>
        <taxon>Eukaryota</taxon>
        <taxon>Metazoa</taxon>
        <taxon>Ecdysozoa</taxon>
        <taxon>Arthropoda</taxon>
        <taxon>Hexapoda</taxon>
        <taxon>Collembola</taxon>
        <taxon>Entomobryomorpha</taxon>
        <taxon>Isotomoidea</taxon>
        <taxon>Isotomidae</taxon>
        <taxon>Proisotominae</taxon>
        <taxon>Folsomia</taxon>
    </lineage>
</organism>
<dbReference type="EMBL" id="LNIX01000002">
    <property type="protein sequence ID" value="OXA60268.1"/>
    <property type="molecule type" value="Genomic_DNA"/>
</dbReference>
<feature type="transmembrane region" description="Helical" evidence="9">
    <location>
        <begin position="130"/>
        <end position="150"/>
    </location>
</feature>
<keyword evidence="7 9" id="KW-1133">Transmembrane helix</keyword>
<evidence type="ECO:0000256" key="2">
    <source>
        <dbReference type="ARBA" id="ARBA00009726"/>
    </source>
</evidence>
<dbReference type="SMART" id="SM00382">
    <property type="entry name" value="AAA"/>
    <property type="match status" value="2"/>
</dbReference>
<dbReference type="GO" id="GO:0016887">
    <property type="term" value="F:ATP hydrolysis activity"/>
    <property type="evidence" value="ECO:0007669"/>
    <property type="project" value="InterPro"/>
</dbReference>
<comment type="caution">
    <text evidence="12">The sequence shown here is derived from an EMBL/GenBank/DDBJ whole genome shotgun (WGS) entry which is preliminary data.</text>
</comment>
<dbReference type="GO" id="GO:0140359">
    <property type="term" value="F:ABC-type transporter activity"/>
    <property type="evidence" value="ECO:0007669"/>
    <property type="project" value="InterPro"/>
</dbReference>
<feature type="transmembrane region" description="Helical" evidence="9">
    <location>
        <begin position="75"/>
        <end position="96"/>
    </location>
</feature>
<comment type="subcellular location">
    <subcellularLocation>
        <location evidence="1">Membrane</location>
        <topology evidence="1">Multi-pass membrane protein</topology>
    </subcellularLocation>
</comment>
<dbReference type="InterPro" id="IPR030240">
    <property type="entry name" value="ABCC4_TMD1"/>
</dbReference>
<dbReference type="Pfam" id="PF00005">
    <property type="entry name" value="ABC_tran"/>
    <property type="match status" value="2"/>
</dbReference>
<dbReference type="CDD" id="cd18593">
    <property type="entry name" value="ABC_6TM_MRP4_D1_like"/>
    <property type="match status" value="1"/>
</dbReference>
<dbReference type="InterPro" id="IPR003593">
    <property type="entry name" value="AAA+_ATPase"/>
</dbReference>
<dbReference type="SUPFAM" id="SSF90123">
    <property type="entry name" value="ABC transporter transmembrane region"/>
    <property type="match status" value="2"/>
</dbReference>
<evidence type="ECO:0000256" key="3">
    <source>
        <dbReference type="ARBA" id="ARBA00022448"/>
    </source>
</evidence>
<dbReference type="Gene3D" id="3.40.50.300">
    <property type="entry name" value="P-loop containing nucleotide triphosphate hydrolases"/>
    <property type="match status" value="3"/>
</dbReference>
<evidence type="ECO:0000256" key="6">
    <source>
        <dbReference type="ARBA" id="ARBA00022840"/>
    </source>
</evidence>
<keyword evidence="3" id="KW-0813">Transport</keyword>
<keyword evidence="4 9" id="KW-0812">Transmembrane</keyword>
<dbReference type="InterPro" id="IPR027417">
    <property type="entry name" value="P-loop_NTPase"/>
</dbReference>
<feature type="transmembrane region" description="Helical" evidence="9">
    <location>
        <begin position="734"/>
        <end position="762"/>
    </location>
</feature>
<dbReference type="PROSITE" id="PS50929">
    <property type="entry name" value="ABC_TM1F"/>
    <property type="match status" value="2"/>
</dbReference>
<feature type="transmembrane region" description="Helical" evidence="9">
    <location>
        <begin position="684"/>
        <end position="705"/>
    </location>
</feature>
<dbReference type="FunFam" id="1.20.1560.10:FF:000026">
    <property type="entry name" value="Multidrug resistance-associated protein lethal(2)03659"/>
    <property type="match status" value="1"/>
</dbReference>
<evidence type="ECO:0000256" key="9">
    <source>
        <dbReference type="SAM" id="Phobius"/>
    </source>
</evidence>
<feature type="transmembrane region" description="Helical" evidence="9">
    <location>
        <begin position="12"/>
        <end position="30"/>
    </location>
</feature>
<evidence type="ECO:0000259" key="10">
    <source>
        <dbReference type="PROSITE" id="PS50893"/>
    </source>
</evidence>